<evidence type="ECO:0000256" key="1">
    <source>
        <dbReference type="SAM" id="Phobius"/>
    </source>
</evidence>
<evidence type="ECO:0008006" key="4">
    <source>
        <dbReference type="Google" id="ProtNLM"/>
    </source>
</evidence>
<dbReference type="RefSeq" id="WP_004632362.1">
    <property type="nucleotide sequence ID" value="NZ_CP046314.1"/>
</dbReference>
<feature type="transmembrane region" description="Helical" evidence="1">
    <location>
        <begin position="201"/>
        <end position="226"/>
    </location>
</feature>
<organism evidence="2 3">
    <name type="scientific">Gemella morbillorum</name>
    <dbReference type="NCBI Taxonomy" id="29391"/>
    <lineage>
        <taxon>Bacteria</taxon>
        <taxon>Bacillati</taxon>
        <taxon>Bacillota</taxon>
        <taxon>Bacilli</taxon>
        <taxon>Bacillales</taxon>
        <taxon>Gemellaceae</taxon>
        <taxon>Gemella</taxon>
    </lineage>
</organism>
<keyword evidence="1" id="KW-0812">Transmembrane</keyword>
<feature type="transmembrane region" description="Helical" evidence="1">
    <location>
        <begin position="266"/>
        <end position="283"/>
    </location>
</feature>
<dbReference type="AlphaFoldDB" id="A0AAP9KTL3"/>
<feature type="transmembrane region" description="Helical" evidence="1">
    <location>
        <begin position="314"/>
        <end position="331"/>
    </location>
</feature>
<name>A0AAP9KTL3_9BACL</name>
<evidence type="ECO:0000313" key="3">
    <source>
        <dbReference type="Proteomes" id="UP000425411"/>
    </source>
</evidence>
<dbReference type="SMART" id="SM00028">
    <property type="entry name" value="TPR"/>
    <property type="match status" value="2"/>
</dbReference>
<dbReference type="Gene3D" id="1.25.40.10">
    <property type="entry name" value="Tetratricopeptide repeat domain"/>
    <property type="match status" value="1"/>
</dbReference>
<feature type="transmembrane region" description="Helical" evidence="1">
    <location>
        <begin position="238"/>
        <end position="260"/>
    </location>
</feature>
<protein>
    <recommendedName>
        <fullName evidence="4">Tetratricopeptide repeat protein</fullName>
    </recommendedName>
</protein>
<feature type="transmembrane region" description="Helical" evidence="1">
    <location>
        <begin position="162"/>
        <end position="181"/>
    </location>
</feature>
<dbReference type="EMBL" id="CP046314">
    <property type="protein sequence ID" value="QGS09674.1"/>
    <property type="molecule type" value="Genomic_DNA"/>
</dbReference>
<evidence type="ECO:0000313" key="2">
    <source>
        <dbReference type="EMBL" id="QGS09674.1"/>
    </source>
</evidence>
<feature type="transmembrane region" description="Helical" evidence="1">
    <location>
        <begin position="338"/>
        <end position="359"/>
    </location>
</feature>
<sequence length="479" mass="56352">MNDKKFWKIIYLYITKYNYNILHYRPEKKDVWLIDENNELVRFIYSDSFKSSEIDSIVSNIIRNEERLKKMFKLNCLKIKIFYVSPDFDSTVVDYKKYRISSSLMIERILYNDKNRKLFIRESDAKFIDNTPDTLRYKNRVVELYKRQTLDKNILDVKYSGIAIFYLVLFILNYLTIYFSNRQISIYQYLNYNYQKMISGQFYRFFTSVFVIENVKSLIVILVALLATSILFNKALNIVKSISILATISLFFNLFLIFGYSGNLDIALASNFGLLGSIFISQLTKKNDNLKFLYIGSLSILYLVGAVIFFDTALSIYIFAFILGVFIQLFLEKKKNMYIMVSSIIVIVVFGFVVLFTGLNTKGLINNYRVNKVEQRLLKHHSDEDIFSLEKELTSNNKSVLTYYELGMIKLMKSSKQDAKKVFLEGINFDNTFAPMYYNLALIERQEGNYSKSKEYAQKAYDLEKVEKYKNLVDELNND</sequence>
<reference evidence="2 3" key="1">
    <citation type="submission" date="2019-11" db="EMBL/GenBank/DDBJ databases">
        <title>FDA dAtabase for Regulatory Grade micrObial Sequences (FDA-ARGOS): Supporting development and validation of Infectious Disease Dx tests.</title>
        <authorList>
            <person name="Turner S."/>
            <person name="Byrd R."/>
            <person name="Tallon L."/>
            <person name="Sadzewicz L."/>
            <person name="Vavikolanu K."/>
            <person name="Mehta A."/>
            <person name="Aluvathingal J."/>
            <person name="Nadendla S."/>
            <person name="Myers T."/>
            <person name="Yan Y."/>
            <person name="Sichtig H."/>
        </authorList>
    </citation>
    <scope>NUCLEOTIDE SEQUENCE [LARGE SCALE GENOMIC DNA]</scope>
    <source>
        <strain evidence="2 3">FDAARGOS_741</strain>
    </source>
</reference>
<proteinExistence type="predicted"/>
<dbReference type="InterPro" id="IPR011990">
    <property type="entry name" value="TPR-like_helical_dom_sf"/>
</dbReference>
<gene>
    <name evidence="2" type="ORF">FOC49_07185</name>
</gene>
<dbReference type="Proteomes" id="UP000425411">
    <property type="component" value="Chromosome"/>
</dbReference>
<feature type="transmembrane region" description="Helical" evidence="1">
    <location>
        <begin position="290"/>
        <end position="308"/>
    </location>
</feature>
<dbReference type="SUPFAM" id="SSF48452">
    <property type="entry name" value="TPR-like"/>
    <property type="match status" value="1"/>
</dbReference>
<keyword evidence="3" id="KW-1185">Reference proteome</keyword>
<keyword evidence="1" id="KW-1133">Transmembrane helix</keyword>
<keyword evidence="1" id="KW-0472">Membrane</keyword>
<accession>A0AAP9KTL3</accession>
<dbReference type="InterPro" id="IPR019734">
    <property type="entry name" value="TPR_rpt"/>
</dbReference>